<dbReference type="Proteomes" id="UP000758603">
    <property type="component" value="Unassembled WGS sequence"/>
</dbReference>
<dbReference type="InterPro" id="IPR009799">
    <property type="entry name" value="EthD_dom"/>
</dbReference>
<name>A0A9P8RIW9_9PEZI</name>
<evidence type="ECO:0000259" key="2">
    <source>
        <dbReference type="Pfam" id="PF07110"/>
    </source>
</evidence>
<evidence type="ECO:0000256" key="1">
    <source>
        <dbReference type="ARBA" id="ARBA00005986"/>
    </source>
</evidence>
<reference evidence="3" key="1">
    <citation type="journal article" date="2021" name="Nat. Commun.">
        <title>Genetic determinants of endophytism in the Arabidopsis root mycobiome.</title>
        <authorList>
            <person name="Mesny F."/>
            <person name="Miyauchi S."/>
            <person name="Thiergart T."/>
            <person name="Pickel B."/>
            <person name="Atanasova L."/>
            <person name="Karlsson M."/>
            <person name="Huettel B."/>
            <person name="Barry K.W."/>
            <person name="Haridas S."/>
            <person name="Chen C."/>
            <person name="Bauer D."/>
            <person name="Andreopoulos W."/>
            <person name="Pangilinan J."/>
            <person name="LaButti K."/>
            <person name="Riley R."/>
            <person name="Lipzen A."/>
            <person name="Clum A."/>
            <person name="Drula E."/>
            <person name="Henrissat B."/>
            <person name="Kohler A."/>
            <person name="Grigoriev I.V."/>
            <person name="Martin F.M."/>
            <person name="Hacquard S."/>
        </authorList>
    </citation>
    <scope>NUCLEOTIDE SEQUENCE</scope>
    <source>
        <strain evidence="3">MPI-SDFR-AT-0073</strain>
    </source>
</reference>
<dbReference type="Pfam" id="PF07110">
    <property type="entry name" value="EthD"/>
    <property type="match status" value="1"/>
</dbReference>
<dbReference type="GO" id="GO:0016491">
    <property type="term" value="F:oxidoreductase activity"/>
    <property type="evidence" value="ECO:0007669"/>
    <property type="project" value="InterPro"/>
</dbReference>
<organism evidence="3 4">
    <name type="scientific">Truncatella angustata</name>
    <dbReference type="NCBI Taxonomy" id="152316"/>
    <lineage>
        <taxon>Eukaryota</taxon>
        <taxon>Fungi</taxon>
        <taxon>Dikarya</taxon>
        <taxon>Ascomycota</taxon>
        <taxon>Pezizomycotina</taxon>
        <taxon>Sordariomycetes</taxon>
        <taxon>Xylariomycetidae</taxon>
        <taxon>Amphisphaeriales</taxon>
        <taxon>Sporocadaceae</taxon>
        <taxon>Truncatella</taxon>
    </lineage>
</organism>
<sequence>MAQESQLIKVDIRLYKKDEVPYEDFIKGATEVYPTKAIPLMKKHGLVKWTTTAYPPHFREPFRHALKEEMGRPEWVVPDHDLVMSYWVRSLDSLQALTTSREWDELEVDAQKITNVQIGQFAVGHEIVQFQDNWAGGA</sequence>
<protein>
    <recommendedName>
        <fullName evidence="2">EthD domain-containing protein</fullName>
    </recommendedName>
</protein>
<comment type="similarity">
    <text evidence="1">Belongs to the tpcK family.</text>
</comment>
<evidence type="ECO:0000313" key="4">
    <source>
        <dbReference type="Proteomes" id="UP000758603"/>
    </source>
</evidence>
<dbReference type="AlphaFoldDB" id="A0A9P8RIW9"/>
<comment type="caution">
    <text evidence="3">The sequence shown here is derived from an EMBL/GenBank/DDBJ whole genome shotgun (WGS) entry which is preliminary data.</text>
</comment>
<gene>
    <name evidence="3" type="ORF">BKA67DRAFT_665001</name>
</gene>
<evidence type="ECO:0000313" key="3">
    <source>
        <dbReference type="EMBL" id="KAH6645163.1"/>
    </source>
</evidence>
<dbReference type="RefSeq" id="XP_045951677.1">
    <property type="nucleotide sequence ID" value="XM_046108479.1"/>
</dbReference>
<proteinExistence type="inferred from homology"/>
<keyword evidence="4" id="KW-1185">Reference proteome</keyword>
<feature type="domain" description="EthD" evidence="2">
    <location>
        <begin position="18"/>
        <end position="112"/>
    </location>
</feature>
<dbReference type="GeneID" id="70137370"/>
<accession>A0A9P8RIW9</accession>
<dbReference type="OrthoDB" id="3183782at2759"/>
<dbReference type="EMBL" id="JAGPXC010000012">
    <property type="protein sequence ID" value="KAH6645163.1"/>
    <property type="molecule type" value="Genomic_DNA"/>
</dbReference>